<dbReference type="Proteomes" id="UP001597083">
    <property type="component" value="Unassembled WGS sequence"/>
</dbReference>
<evidence type="ECO:0000313" key="2">
    <source>
        <dbReference type="EMBL" id="MFD0855815.1"/>
    </source>
</evidence>
<reference evidence="3" key="1">
    <citation type="journal article" date="2019" name="Int. J. Syst. Evol. Microbiol.">
        <title>The Global Catalogue of Microorganisms (GCM) 10K type strain sequencing project: providing services to taxonomists for standard genome sequencing and annotation.</title>
        <authorList>
            <consortium name="The Broad Institute Genomics Platform"/>
            <consortium name="The Broad Institute Genome Sequencing Center for Infectious Disease"/>
            <person name="Wu L."/>
            <person name="Ma J."/>
        </authorList>
    </citation>
    <scope>NUCLEOTIDE SEQUENCE [LARGE SCALE GENOMIC DNA]</scope>
    <source>
        <strain evidence="3">JCM 31696</strain>
    </source>
</reference>
<accession>A0ABW3CMS1</accession>
<name>A0ABW3CMS1_9ACTN</name>
<protein>
    <submittedName>
        <fullName evidence="2">Uncharacterized protein</fullName>
    </submittedName>
</protein>
<sequence>MTSNLKSLRPAALVATIALAFQALLMLLGALLAARSLTLDRTRDEDVDRLYDLYDLVGVVLYVPSILGYVVAATAVIVWLWRARANAEIIDASPFVHDGAAQR</sequence>
<gene>
    <name evidence="2" type="ORF">ACFQ07_26470</name>
</gene>
<evidence type="ECO:0000256" key="1">
    <source>
        <dbReference type="SAM" id="Phobius"/>
    </source>
</evidence>
<keyword evidence="3" id="KW-1185">Reference proteome</keyword>
<proteinExistence type="predicted"/>
<feature type="non-terminal residue" evidence="2">
    <location>
        <position position="103"/>
    </location>
</feature>
<keyword evidence="1" id="KW-0472">Membrane</keyword>
<feature type="transmembrane region" description="Helical" evidence="1">
    <location>
        <begin position="57"/>
        <end position="81"/>
    </location>
</feature>
<comment type="caution">
    <text evidence="2">The sequence shown here is derived from an EMBL/GenBank/DDBJ whole genome shotgun (WGS) entry which is preliminary data.</text>
</comment>
<dbReference type="EMBL" id="JBHTIR010003803">
    <property type="protein sequence ID" value="MFD0855815.1"/>
    <property type="molecule type" value="Genomic_DNA"/>
</dbReference>
<organism evidence="2 3">
    <name type="scientific">Actinomadura adrarensis</name>
    <dbReference type="NCBI Taxonomy" id="1819600"/>
    <lineage>
        <taxon>Bacteria</taxon>
        <taxon>Bacillati</taxon>
        <taxon>Actinomycetota</taxon>
        <taxon>Actinomycetes</taxon>
        <taxon>Streptosporangiales</taxon>
        <taxon>Thermomonosporaceae</taxon>
        <taxon>Actinomadura</taxon>
    </lineage>
</organism>
<keyword evidence="1" id="KW-0812">Transmembrane</keyword>
<evidence type="ECO:0000313" key="3">
    <source>
        <dbReference type="Proteomes" id="UP001597083"/>
    </source>
</evidence>
<keyword evidence="1" id="KW-1133">Transmembrane helix</keyword>